<organism evidence="2 3">
    <name type="scientific">Eumeta variegata</name>
    <name type="common">Bagworm moth</name>
    <name type="synonym">Eumeta japonica</name>
    <dbReference type="NCBI Taxonomy" id="151549"/>
    <lineage>
        <taxon>Eukaryota</taxon>
        <taxon>Metazoa</taxon>
        <taxon>Ecdysozoa</taxon>
        <taxon>Arthropoda</taxon>
        <taxon>Hexapoda</taxon>
        <taxon>Insecta</taxon>
        <taxon>Pterygota</taxon>
        <taxon>Neoptera</taxon>
        <taxon>Endopterygota</taxon>
        <taxon>Lepidoptera</taxon>
        <taxon>Glossata</taxon>
        <taxon>Ditrysia</taxon>
        <taxon>Tineoidea</taxon>
        <taxon>Psychidae</taxon>
        <taxon>Oiketicinae</taxon>
        <taxon>Eumeta</taxon>
    </lineage>
</organism>
<sequence length="173" mass="20159">MKVAESNENQRLFAGARRPAPGARARTRTPLRNRGGRHSSDGIFDYVTSLQIIFALQHRSRHQRGLSILAGDESWIEAYETESKQQSMVWVFQDEPNPTKVNRRRNHVEANCCLFFAKQERYAEIVIRNPEPPWKIQFYVCFEQNRHEKTTLLVVLQTHLMYRKALALLPPLA</sequence>
<accession>A0A4C1WAC6</accession>
<feature type="compositionally biased region" description="Basic residues" evidence="1">
    <location>
        <begin position="25"/>
        <end position="37"/>
    </location>
</feature>
<reference evidence="2 3" key="1">
    <citation type="journal article" date="2019" name="Commun. Biol.">
        <title>The bagworm genome reveals a unique fibroin gene that provides high tensile strength.</title>
        <authorList>
            <person name="Kono N."/>
            <person name="Nakamura H."/>
            <person name="Ohtoshi R."/>
            <person name="Tomita M."/>
            <person name="Numata K."/>
            <person name="Arakawa K."/>
        </authorList>
    </citation>
    <scope>NUCLEOTIDE SEQUENCE [LARGE SCALE GENOMIC DNA]</scope>
</reference>
<keyword evidence="3" id="KW-1185">Reference proteome</keyword>
<gene>
    <name evidence="2" type="ORF">EVAR_79669_1</name>
</gene>
<evidence type="ECO:0000313" key="3">
    <source>
        <dbReference type="Proteomes" id="UP000299102"/>
    </source>
</evidence>
<feature type="compositionally biased region" description="Low complexity" evidence="1">
    <location>
        <begin position="14"/>
        <end position="24"/>
    </location>
</feature>
<name>A0A4C1WAC6_EUMVA</name>
<dbReference type="EMBL" id="BGZK01000510">
    <property type="protein sequence ID" value="GBP47820.1"/>
    <property type="molecule type" value="Genomic_DNA"/>
</dbReference>
<protein>
    <recommendedName>
        <fullName evidence="4">Mariner Mos1 transposase</fullName>
    </recommendedName>
</protein>
<evidence type="ECO:0000313" key="2">
    <source>
        <dbReference type="EMBL" id="GBP47820.1"/>
    </source>
</evidence>
<dbReference type="AlphaFoldDB" id="A0A4C1WAC6"/>
<proteinExistence type="predicted"/>
<evidence type="ECO:0000256" key="1">
    <source>
        <dbReference type="SAM" id="MobiDB-lite"/>
    </source>
</evidence>
<comment type="caution">
    <text evidence="2">The sequence shown here is derived from an EMBL/GenBank/DDBJ whole genome shotgun (WGS) entry which is preliminary data.</text>
</comment>
<dbReference type="Proteomes" id="UP000299102">
    <property type="component" value="Unassembled WGS sequence"/>
</dbReference>
<dbReference type="OrthoDB" id="10017160at2759"/>
<feature type="region of interest" description="Disordered" evidence="1">
    <location>
        <begin position="1"/>
        <end position="37"/>
    </location>
</feature>
<feature type="compositionally biased region" description="Polar residues" evidence="1">
    <location>
        <begin position="1"/>
        <end position="10"/>
    </location>
</feature>
<evidence type="ECO:0008006" key="4">
    <source>
        <dbReference type="Google" id="ProtNLM"/>
    </source>
</evidence>